<reference evidence="1 2" key="1">
    <citation type="submission" date="2014-05" db="EMBL/GenBank/DDBJ databases">
        <title>Draft Genome Sequence of Kitasatospora cheerisanensis KCTC 2395.</title>
        <authorList>
            <person name="Nam D.H."/>
        </authorList>
    </citation>
    <scope>NUCLEOTIDE SEQUENCE [LARGE SCALE GENOMIC DNA]</scope>
    <source>
        <strain evidence="1 2">KCTC 2395</strain>
    </source>
</reference>
<name>A0A066Z1A4_9ACTN</name>
<dbReference type="InterPro" id="IPR058595">
    <property type="entry name" value="Avidin-like"/>
</dbReference>
<dbReference type="Proteomes" id="UP000027178">
    <property type="component" value="Unassembled WGS sequence"/>
</dbReference>
<dbReference type="PATRIC" id="fig|1348663.4.peg.927"/>
<dbReference type="Pfam" id="PF26421">
    <property type="entry name" value="Avidin_like"/>
    <property type="match status" value="1"/>
</dbReference>
<gene>
    <name evidence="1" type="ORF">KCH_09740</name>
</gene>
<dbReference type="AlphaFoldDB" id="A0A066Z1A4"/>
<comment type="caution">
    <text evidence="1">The sequence shown here is derived from an EMBL/GenBank/DDBJ whole genome shotgun (WGS) entry which is preliminary data.</text>
</comment>
<accession>A0A066Z1A4</accession>
<dbReference type="HOGENOM" id="CLU_146218_1_0_11"/>
<dbReference type="RefSeq" id="WP_035859250.1">
    <property type="nucleotide sequence ID" value="NZ_KK853997.1"/>
</dbReference>
<keyword evidence="2" id="KW-1185">Reference proteome</keyword>
<dbReference type="OrthoDB" id="5684515at2"/>
<proteinExistence type="predicted"/>
<protein>
    <recommendedName>
        <fullName evidence="3">N-acetylglutamate synthase</fullName>
    </recommendedName>
</protein>
<dbReference type="eggNOG" id="COG0590">
    <property type="taxonomic scope" value="Bacteria"/>
</dbReference>
<evidence type="ECO:0000313" key="2">
    <source>
        <dbReference type="Proteomes" id="UP000027178"/>
    </source>
</evidence>
<dbReference type="EMBL" id="JNBY01000043">
    <property type="protein sequence ID" value="KDN87257.1"/>
    <property type="molecule type" value="Genomic_DNA"/>
</dbReference>
<evidence type="ECO:0008006" key="3">
    <source>
        <dbReference type="Google" id="ProtNLM"/>
    </source>
</evidence>
<organism evidence="1 2">
    <name type="scientific">Kitasatospora cheerisanensis KCTC 2395</name>
    <dbReference type="NCBI Taxonomy" id="1348663"/>
    <lineage>
        <taxon>Bacteria</taxon>
        <taxon>Bacillati</taxon>
        <taxon>Actinomycetota</taxon>
        <taxon>Actinomycetes</taxon>
        <taxon>Kitasatosporales</taxon>
        <taxon>Streptomycetaceae</taxon>
        <taxon>Kitasatospora</taxon>
    </lineage>
</organism>
<sequence>MLPSLDGLLFAPVARPAQGEVDPGTRFAYRERDGLVWAGYRGGEIVHGHLVGTRTGNTVEFRYVQLNRAGETNSGHCVSELSRLADGRLRLDERWEWESRAGSGTSAVEEVLPGR</sequence>
<evidence type="ECO:0000313" key="1">
    <source>
        <dbReference type="EMBL" id="KDN87257.1"/>
    </source>
</evidence>